<evidence type="ECO:0000313" key="16">
    <source>
        <dbReference type="Proteomes" id="UP000266206"/>
    </source>
</evidence>
<keyword evidence="10 13" id="KW-0067">ATP-binding</keyword>
<evidence type="ECO:0000256" key="8">
    <source>
        <dbReference type="ARBA" id="ARBA00022741"/>
    </source>
</evidence>
<dbReference type="AlphaFoldDB" id="A0A3A1YNS2"/>
<evidence type="ECO:0000256" key="13">
    <source>
        <dbReference type="HAMAP-Rule" id="MF_00409"/>
    </source>
</evidence>
<protein>
    <recommendedName>
        <fullName evidence="4 13">Tetraacyldisaccharide 4'-kinase</fullName>
        <ecNumber evidence="3 13">2.7.1.130</ecNumber>
    </recommendedName>
    <alternativeName>
        <fullName evidence="12 13">Lipid A 4'-kinase</fullName>
    </alternativeName>
</protein>
<keyword evidence="7 13" id="KW-0808">Transferase</keyword>
<gene>
    <name evidence="13" type="primary">lpxK</name>
    <name evidence="15" type="ORF">CJP73_13325</name>
</gene>
<evidence type="ECO:0000256" key="11">
    <source>
        <dbReference type="ARBA" id="ARBA00023098"/>
    </source>
</evidence>
<dbReference type="GO" id="GO:0005524">
    <property type="term" value="F:ATP binding"/>
    <property type="evidence" value="ECO:0007669"/>
    <property type="project" value="UniProtKB-UniRule"/>
</dbReference>
<proteinExistence type="inferred from homology"/>
<keyword evidence="14" id="KW-0812">Transmembrane</keyword>
<evidence type="ECO:0000256" key="5">
    <source>
        <dbReference type="ARBA" id="ARBA00022516"/>
    </source>
</evidence>
<dbReference type="Pfam" id="PF02606">
    <property type="entry name" value="LpxK"/>
    <property type="match status" value="1"/>
</dbReference>
<feature type="transmembrane region" description="Helical" evidence="14">
    <location>
        <begin position="20"/>
        <end position="39"/>
    </location>
</feature>
<comment type="function">
    <text evidence="1 13">Transfers the gamma-phosphate of ATP to the 4'-position of a tetraacyldisaccharide 1-phosphate intermediate (termed DS-1-P) to form tetraacyldisaccharide 1,4'-bis-phosphate (lipid IVA).</text>
</comment>
<evidence type="ECO:0000313" key="15">
    <source>
        <dbReference type="EMBL" id="RIY39812.1"/>
    </source>
</evidence>
<keyword evidence="14" id="KW-1133">Transmembrane helix</keyword>
<evidence type="ECO:0000256" key="10">
    <source>
        <dbReference type="ARBA" id="ARBA00022840"/>
    </source>
</evidence>
<dbReference type="HAMAP" id="MF_00409">
    <property type="entry name" value="LpxK"/>
    <property type="match status" value="1"/>
</dbReference>
<accession>A0A3A1YNS2</accession>
<dbReference type="InterPro" id="IPR027417">
    <property type="entry name" value="P-loop_NTPase"/>
</dbReference>
<comment type="similarity">
    <text evidence="13">Belongs to the LpxK family.</text>
</comment>
<sequence>MQKLHTFLAQFAHRVWQRKGLISTLLLPLSWLVVAAVLIKRRRHTHIAAHPTYGVPVIVVGNIMVGGTGKTPVVIALVNALKALGRRPGVISRGYGVKLPHHQARVGKGILDPKLFGDEPTLIAQATGAPIAVHPKRRLALQSLVETYPNVDIVVSDDGLQHLALPRDIEIVVQDERGLGNERVLPAGPLREPASRLNNVDLIVLHQSGPTPQEGSLPETHGVTPRASATEVARVRMRLQPTSCTQINTGHVVPWPEWAKEHRERSLGAVAAIGQPQRFFGLLKQHGLNPDPAIALPDHSPDIASAVQEVNQAVILVTDKDAVKLQGTTDPRLWSVQVAPRFSDPHWVQTLLKRLQSNPVPGQND</sequence>
<evidence type="ECO:0000256" key="7">
    <source>
        <dbReference type="ARBA" id="ARBA00022679"/>
    </source>
</evidence>
<dbReference type="PANTHER" id="PTHR42724:SF1">
    <property type="entry name" value="TETRAACYLDISACCHARIDE 4'-KINASE, MITOCHONDRIAL-RELATED"/>
    <property type="match status" value="1"/>
</dbReference>
<dbReference type="CDD" id="cd01983">
    <property type="entry name" value="SIMIBI"/>
    <property type="match status" value="1"/>
</dbReference>
<comment type="caution">
    <text evidence="15">The sequence shown here is derived from an EMBL/GenBank/DDBJ whole genome shotgun (WGS) entry which is preliminary data.</text>
</comment>
<dbReference type="EMBL" id="NQYH01000013">
    <property type="protein sequence ID" value="RIY39812.1"/>
    <property type="molecule type" value="Genomic_DNA"/>
</dbReference>
<dbReference type="OrthoDB" id="9766423at2"/>
<keyword evidence="6 13" id="KW-0441">Lipid A biosynthesis</keyword>
<evidence type="ECO:0000256" key="4">
    <source>
        <dbReference type="ARBA" id="ARBA00016436"/>
    </source>
</evidence>
<dbReference type="GO" id="GO:0009029">
    <property type="term" value="F:lipid-A 4'-kinase activity"/>
    <property type="evidence" value="ECO:0007669"/>
    <property type="project" value="UniProtKB-UniRule"/>
</dbReference>
<comment type="pathway">
    <text evidence="2 13">Glycolipid biosynthesis; lipid IV(A) biosynthesis; lipid IV(A) from (3R)-3-hydroxytetradecanoyl-[acyl-carrier-protein] and UDP-N-acetyl-alpha-D-glucosamine: step 6/6.</text>
</comment>
<keyword evidence="5 13" id="KW-0444">Lipid biosynthesis</keyword>
<dbReference type="NCBIfam" id="TIGR00682">
    <property type="entry name" value="lpxK"/>
    <property type="match status" value="1"/>
</dbReference>
<dbReference type="Proteomes" id="UP000266206">
    <property type="component" value="Unassembled WGS sequence"/>
</dbReference>
<dbReference type="GO" id="GO:0005886">
    <property type="term" value="C:plasma membrane"/>
    <property type="evidence" value="ECO:0007669"/>
    <property type="project" value="TreeGrafter"/>
</dbReference>
<evidence type="ECO:0000256" key="3">
    <source>
        <dbReference type="ARBA" id="ARBA00012071"/>
    </source>
</evidence>
<dbReference type="UniPathway" id="UPA00359">
    <property type="reaction ID" value="UER00482"/>
</dbReference>
<organism evidence="15 16">
    <name type="scientific">Neopusillimonas maritima</name>
    <dbReference type="NCBI Taxonomy" id="2026239"/>
    <lineage>
        <taxon>Bacteria</taxon>
        <taxon>Pseudomonadati</taxon>
        <taxon>Pseudomonadota</taxon>
        <taxon>Betaproteobacteria</taxon>
        <taxon>Burkholderiales</taxon>
        <taxon>Alcaligenaceae</taxon>
        <taxon>Neopusillimonas</taxon>
    </lineage>
</organism>
<dbReference type="SUPFAM" id="SSF52540">
    <property type="entry name" value="P-loop containing nucleoside triphosphate hydrolases"/>
    <property type="match status" value="1"/>
</dbReference>
<keyword evidence="8 13" id="KW-0547">Nucleotide-binding</keyword>
<dbReference type="GO" id="GO:0009244">
    <property type="term" value="P:lipopolysaccharide core region biosynthetic process"/>
    <property type="evidence" value="ECO:0007669"/>
    <property type="project" value="TreeGrafter"/>
</dbReference>
<dbReference type="InterPro" id="IPR003758">
    <property type="entry name" value="LpxK"/>
</dbReference>
<dbReference type="EC" id="2.7.1.130" evidence="3 13"/>
<comment type="catalytic activity">
    <reaction evidence="13">
        <text>a lipid A disaccharide + ATP = a lipid IVA + ADP + H(+)</text>
        <dbReference type="Rhea" id="RHEA:67840"/>
        <dbReference type="ChEBI" id="CHEBI:15378"/>
        <dbReference type="ChEBI" id="CHEBI:30616"/>
        <dbReference type="ChEBI" id="CHEBI:176343"/>
        <dbReference type="ChEBI" id="CHEBI:176425"/>
        <dbReference type="ChEBI" id="CHEBI:456216"/>
        <dbReference type="EC" id="2.7.1.130"/>
    </reaction>
</comment>
<dbReference type="PANTHER" id="PTHR42724">
    <property type="entry name" value="TETRAACYLDISACCHARIDE 4'-KINASE"/>
    <property type="match status" value="1"/>
</dbReference>
<dbReference type="GO" id="GO:0009245">
    <property type="term" value="P:lipid A biosynthetic process"/>
    <property type="evidence" value="ECO:0007669"/>
    <property type="project" value="UniProtKB-UniRule"/>
</dbReference>
<evidence type="ECO:0000256" key="2">
    <source>
        <dbReference type="ARBA" id="ARBA00004870"/>
    </source>
</evidence>
<reference evidence="15 16" key="1">
    <citation type="submission" date="2017-08" db="EMBL/GenBank/DDBJ databases">
        <title>Pusillimonas indicus sp. nov., a member of the family Alcaligenaceae isolated from surface seawater.</title>
        <authorList>
            <person name="Li J."/>
        </authorList>
    </citation>
    <scope>NUCLEOTIDE SEQUENCE [LARGE SCALE GENOMIC DNA]</scope>
    <source>
        <strain evidence="15 16">L52-1-41</strain>
    </source>
</reference>
<keyword evidence="14" id="KW-0472">Membrane</keyword>
<evidence type="ECO:0000256" key="14">
    <source>
        <dbReference type="SAM" id="Phobius"/>
    </source>
</evidence>
<keyword evidence="9 13" id="KW-0418">Kinase</keyword>
<feature type="binding site" evidence="13">
    <location>
        <begin position="64"/>
        <end position="71"/>
    </location>
    <ligand>
        <name>ATP</name>
        <dbReference type="ChEBI" id="CHEBI:30616"/>
    </ligand>
</feature>
<name>A0A3A1YNS2_9BURK</name>
<evidence type="ECO:0000256" key="1">
    <source>
        <dbReference type="ARBA" id="ARBA00002274"/>
    </source>
</evidence>
<evidence type="ECO:0000256" key="9">
    <source>
        <dbReference type="ARBA" id="ARBA00022777"/>
    </source>
</evidence>
<evidence type="ECO:0000256" key="6">
    <source>
        <dbReference type="ARBA" id="ARBA00022556"/>
    </source>
</evidence>
<evidence type="ECO:0000256" key="12">
    <source>
        <dbReference type="ARBA" id="ARBA00029757"/>
    </source>
</evidence>
<dbReference type="RefSeq" id="WP_119516760.1">
    <property type="nucleotide sequence ID" value="NZ_NQYH01000013.1"/>
</dbReference>
<keyword evidence="11 13" id="KW-0443">Lipid metabolism</keyword>